<dbReference type="GO" id="GO:0030295">
    <property type="term" value="F:protein kinase activator activity"/>
    <property type="evidence" value="ECO:0007669"/>
    <property type="project" value="TreeGrafter"/>
</dbReference>
<dbReference type="RefSeq" id="WP_048884584.1">
    <property type="nucleotide sequence ID" value="NZ_CP011310.1"/>
</dbReference>
<dbReference type="Gene3D" id="3.40.930.10">
    <property type="entry name" value="Mannitol-specific EII, Chain A"/>
    <property type="match status" value="1"/>
</dbReference>
<dbReference type="PANTHER" id="PTHR47738">
    <property type="entry name" value="PTS SYSTEM FRUCTOSE-LIKE EIIA COMPONENT-RELATED"/>
    <property type="match status" value="1"/>
</dbReference>
<evidence type="ECO:0000313" key="3">
    <source>
        <dbReference type="Proteomes" id="UP000059113"/>
    </source>
</evidence>
<sequence length="153" mass="16436">MSLSVSFRPESVVIAAAASKEEILDILSQTFADAWDLDAALVLEGLNEREKLGSTGFGRGVAIPHARMGNIRRPIAALLKLERSVAFDSADGLPVDLVIGLISPENCGTTHLHALAELSRLVRDERMHDALLDVSDAEALYSLITNAMDRDAA</sequence>
<dbReference type="AlphaFoldDB" id="A0A0H4V906"/>
<dbReference type="InterPro" id="IPR051541">
    <property type="entry name" value="PTS_SugarTrans_NitroReg"/>
</dbReference>
<dbReference type="EMBL" id="CP011310">
    <property type="protein sequence ID" value="AKQ41092.1"/>
    <property type="molecule type" value="Genomic_DNA"/>
</dbReference>
<reference evidence="2 3" key="1">
    <citation type="journal article" date="2015" name="Int. J. Syst. Evol. Microbiol.">
        <title>Erythrobacter atlanticus sp. nov., a bacterium from ocean sediment able to degrade polycyclic aromatic hydrocarbons.</title>
        <authorList>
            <person name="Zhuang L."/>
            <person name="Liu Y."/>
            <person name="Wang L."/>
            <person name="Wang W."/>
            <person name="Shao Z."/>
        </authorList>
    </citation>
    <scope>NUCLEOTIDE SEQUENCE [LARGE SCALE GENOMIC DNA]</scope>
    <source>
        <strain evidence="3">s21-N3</strain>
    </source>
</reference>
<dbReference type="SUPFAM" id="SSF55804">
    <property type="entry name" value="Phoshotransferase/anion transport protein"/>
    <property type="match status" value="1"/>
</dbReference>
<evidence type="ECO:0000313" key="2">
    <source>
        <dbReference type="EMBL" id="AKQ41092.1"/>
    </source>
</evidence>
<dbReference type="PROSITE" id="PS51094">
    <property type="entry name" value="PTS_EIIA_TYPE_2"/>
    <property type="match status" value="1"/>
</dbReference>
<dbReference type="InterPro" id="IPR016152">
    <property type="entry name" value="PTrfase/Anion_transptr"/>
</dbReference>
<reference evidence="3" key="2">
    <citation type="submission" date="2015-04" db="EMBL/GenBank/DDBJ databases">
        <title>The complete genome sequence of Erythrobacter sp. s21-N3.</title>
        <authorList>
            <person name="Zhuang L."/>
            <person name="Liu Y."/>
            <person name="Shao Z."/>
        </authorList>
    </citation>
    <scope>NUCLEOTIDE SEQUENCE [LARGE SCALE GENOMIC DNA]</scope>
    <source>
        <strain evidence="3">s21-N3</strain>
    </source>
</reference>
<dbReference type="Pfam" id="PF00359">
    <property type="entry name" value="PTS_EIIA_2"/>
    <property type="match status" value="1"/>
</dbReference>
<dbReference type="PATRIC" id="fig|1648404.4.peg.445"/>
<evidence type="ECO:0000259" key="1">
    <source>
        <dbReference type="PROSITE" id="PS51094"/>
    </source>
</evidence>
<gene>
    <name evidence="2" type="ORF">CP97_02080</name>
</gene>
<accession>A0A0H4V906</accession>
<name>A0A0H4V906_9SPHN</name>
<proteinExistence type="predicted"/>
<feature type="domain" description="PTS EIIA type-2" evidence="1">
    <location>
        <begin position="4"/>
        <end position="147"/>
    </location>
</feature>
<dbReference type="STRING" id="1648404.CP97_02080"/>
<dbReference type="Proteomes" id="UP000059113">
    <property type="component" value="Chromosome"/>
</dbReference>
<keyword evidence="3" id="KW-1185">Reference proteome</keyword>
<organism evidence="2 3">
    <name type="scientific">Aurantiacibacter atlanticus</name>
    <dbReference type="NCBI Taxonomy" id="1648404"/>
    <lineage>
        <taxon>Bacteria</taxon>
        <taxon>Pseudomonadati</taxon>
        <taxon>Pseudomonadota</taxon>
        <taxon>Alphaproteobacteria</taxon>
        <taxon>Sphingomonadales</taxon>
        <taxon>Erythrobacteraceae</taxon>
        <taxon>Aurantiacibacter</taxon>
    </lineage>
</organism>
<dbReference type="PROSITE" id="PS00372">
    <property type="entry name" value="PTS_EIIA_TYPE_2_HIS"/>
    <property type="match status" value="1"/>
</dbReference>
<dbReference type="CDD" id="cd00211">
    <property type="entry name" value="PTS_IIA_fru"/>
    <property type="match status" value="1"/>
</dbReference>
<dbReference type="KEGG" id="ery:CP97_02080"/>
<dbReference type="OrthoDB" id="95460at2"/>
<dbReference type="PANTHER" id="PTHR47738:SF1">
    <property type="entry name" value="NITROGEN REGULATORY PROTEIN"/>
    <property type="match status" value="1"/>
</dbReference>
<protein>
    <submittedName>
        <fullName evidence="2">PTS system, nitrogen regulatory IIA component</fullName>
    </submittedName>
</protein>
<dbReference type="InterPro" id="IPR002178">
    <property type="entry name" value="PTS_EIIA_type-2_dom"/>
</dbReference>